<dbReference type="AlphaFoldDB" id="A0A8H4A3W0"/>
<evidence type="ECO:0000313" key="2">
    <source>
        <dbReference type="EMBL" id="KAF0400257.1"/>
    </source>
</evidence>
<dbReference type="InterPro" id="IPR039514">
    <property type="entry name" value="6GAL-like"/>
</dbReference>
<proteinExistence type="predicted"/>
<gene>
    <name evidence="2" type="ORF">F8M41_009574</name>
</gene>
<dbReference type="EMBL" id="WTPW01002038">
    <property type="protein sequence ID" value="KAF0400257.1"/>
    <property type="molecule type" value="Genomic_DNA"/>
</dbReference>
<dbReference type="InterPro" id="IPR017853">
    <property type="entry name" value="GH"/>
</dbReference>
<organism evidence="2 3">
    <name type="scientific">Gigaspora margarita</name>
    <dbReference type="NCBI Taxonomy" id="4874"/>
    <lineage>
        <taxon>Eukaryota</taxon>
        <taxon>Fungi</taxon>
        <taxon>Fungi incertae sedis</taxon>
        <taxon>Mucoromycota</taxon>
        <taxon>Glomeromycotina</taxon>
        <taxon>Glomeromycetes</taxon>
        <taxon>Diversisporales</taxon>
        <taxon>Gigasporaceae</taxon>
        <taxon>Gigaspora</taxon>
    </lineage>
</organism>
<accession>A0A8H4A3W0</accession>
<keyword evidence="3" id="KW-1185">Reference proteome</keyword>
<comment type="caution">
    <text evidence="2">The sequence shown here is derived from an EMBL/GenBank/DDBJ whole genome shotgun (WGS) entry which is preliminary data.</text>
</comment>
<dbReference type="Gene3D" id="3.20.20.80">
    <property type="entry name" value="Glycosidases"/>
    <property type="match status" value="1"/>
</dbReference>
<evidence type="ECO:0000259" key="1">
    <source>
        <dbReference type="Pfam" id="PF14587"/>
    </source>
</evidence>
<evidence type="ECO:0000313" key="3">
    <source>
        <dbReference type="Proteomes" id="UP000439903"/>
    </source>
</evidence>
<dbReference type="GO" id="GO:0004553">
    <property type="term" value="F:hydrolase activity, hydrolyzing O-glycosyl compounds"/>
    <property type="evidence" value="ECO:0007669"/>
    <property type="project" value="InterPro"/>
</dbReference>
<dbReference type="PANTHER" id="PTHR42767:SF1">
    <property type="entry name" value="ENDO-BETA-1,6-GALACTANASE-LIKE DOMAIN-CONTAINING PROTEIN"/>
    <property type="match status" value="1"/>
</dbReference>
<dbReference type="InterPro" id="IPR039743">
    <property type="entry name" value="6GAL/EXGAL"/>
</dbReference>
<protein>
    <submittedName>
        <fullName evidence="2">Alpha-L-arabinofuranosidase</fullName>
    </submittedName>
</protein>
<dbReference type="Proteomes" id="UP000439903">
    <property type="component" value="Unassembled WGS sequence"/>
</dbReference>
<dbReference type="SUPFAM" id="SSF51445">
    <property type="entry name" value="(Trans)glycosidases"/>
    <property type="match status" value="1"/>
</dbReference>
<dbReference type="Pfam" id="PF14587">
    <property type="entry name" value="Glyco_hydr_30_2"/>
    <property type="match status" value="1"/>
</dbReference>
<name>A0A8H4A3W0_GIGMA</name>
<feature type="domain" description="Endo-beta-1,6-galactanase-like" evidence="1">
    <location>
        <begin position="14"/>
        <end position="152"/>
    </location>
</feature>
<dbReference type="OrthoDB" id="2012278at2759"/>
<sequence length="252" mass="29001">MRIGGDVPGFRACNNCDYNWTSDANQRWILFAAKDRGADVFEAFSNSPPYWKTYSNCSSGGRNSTNNLNPSYYDAYADYLTEVVKWYKEQEITFRTLEPFNEPTTGLWHELGSQEGCTYNYISMSQIVKIVVNYLNQKGLLNTTTVSFADEGLFEGEIATISAVDNFDAFSKNVKLYVSQYNTHAYSGIQRSLLHLIAKQNGKRLWMSEWGSWSSKNMSASIKLSEEILKDMRKLKPVAWVYWHNCNLYYNE</sequence>
<dbReference type="PANTHER" id="PTHR42767">
    <property type="entry name" value="ENDO-BETA-1,6-GALACTANASE"/>
    <property type="match status" value="1"/>
</dbReference>
<reference evidence="2 3" key="1">
    <citation type="journal article" date="2019" name="Environ. Microbiol.">
        <title>At the nexus of three kingdoms: the genome of the mycorrhizal fungus Gigaspora margarita provides insights into plant, endobacterial and fungal interactions.</title>
        <authorList>
            <person name="Venice F."/>
            <person name="Ghignone S."/>
            <person name="Salvioli di Fossalunga A."/>
            <person name="Amselem J."/>
            <person name="Novero M."/>
            <person name="Xianan X."/>
            <person name="Sedzielewska Toro K."/>
            <person name="Morin E."/>
            <person name="Lipzen A."/>
            <person name="Grigoriev I.V."/>
            <person name="Henrissat B."/>
            <person name="Martin F.M."/>
            <person name="Bonfante P."/>
        </authorList>
    </citation>
    <scope>NUCLEOTIDE SEQUENCE [LARGE SCALE GENOMIC DNA]</scope>
    <source>
        <strain evidence="2 3">BEG34</strain>
    </source>
</reference>